<dbReference type="Proteomes" id="UP001189429">
    <property type="component" value="Unassembled WGS sequence"/>
</dbReference>
<feature type="non-terminal residue" evidence="1">
    <location>
        <position position="1"/>
    </location>
</feature>
<comment type="caution">
    <text evidence="1">The sequence shown here is derived from an EMBL/GenBank/DDBJ whole genome shotgun (WGS) entry which is preliminary data.</text>
</comment>
<gene>
    <name evidence="1" type="ORF">PCOR1329_LOCUS12762</name>
</gene>
<keyword evidence="2" id="KW-1185">Reference proteome</keyword>
<protein>
    <submittedName>
        <fullName evidence="1">Uncharacterized protein</fullName>
    </submittedName>
</protein>
<name>A0ABN9QL96_9DINO</name>
<accession>A0ABN9QL96</accession>
<organism evidence="1 2">
    <name type="scientific">Prorocentrum cordatum</name>
    <dbReference type="NCBI Taxonomy" id="2364126"/>
    <lineage>
        <taxon>Eukaryota</taxon>
        <taxon>Sar</taxon>
        <taxon>Alveolata</taxon>
        <taxon>Dinophyceae</taxon>
        <taxon>Prorocentrales</taxon>
        <taxon>Prorocentraceae</taxon>
        <taxon>Prorocentrum</taxon>
    </lineage>
</organism>
<dbReference type="EMBL" id="CAUYUJ010003747">
    <property type="protein sequence ID" value="CAK0806602.1"/>
    <property type="molecule type" value="Genomic_DNA"/>
</dbReference>
<evidence type="ECO:0000313" key="1">
    <source>
        <dbReference type="EMBL" id="CAK0806602.1"/>
    </source>
</evidence>
<evidence type="ECO:0000313" key="2">
    <source>
        <dbReference type="Proteomes" id="UP001189429"/>
    </source>
</evidence>
<sequence length="507" mass="55769">ESYRETPRLERGPAPPSEVVLDEVLLMVMLLPLAYSNLRAPVRQGLSCTDASEEGGAACEASAFTQAVDQKSSDTICSHFANLVEESGRPAGSTTCCSVCGAALAHTSLERAPCPAGYGALACGTSCMLAHRRERRCTFGDRRLPAFAEGFWGPQASLSWVVARAGVEISRPLDKVLPPYPDVTLPCGKAFIAEEFDHEAVVVWEHWRPGRANKVVHIALGRLRWRAQNGGFAVIAHPRRSWIWNLPAAMHLQSLRGVYFTVVWAHHHGAVTATEIGLLHNSGLLHAKLHAPGKQWEVAQAAVAASTLGSAATRDCMGTMFRAYAEVVAEELLLVQGSHLKYVGIGSKTLLRYRTQVARLFRYLQALEKPLPSTIEELDLELSEYINHLWLDGDSHGYAGALVSGLHRFVPRLRAILATSRQYLRNWERTLVRKRAFPLPRNFVIALAGVAYAYQRPDLSAVLLTGFLCMLRTMEAVTLQVRQIAFFPNLEKPSSHCPTPKLATGKI</sequence>
<proteinExistence type="predicted"/>
<reference evidence="1" key="1">
    <citation type="submission" date="2023-10" db="EMBL/GenBank/DDBJ databases">
        <authorList>
            <person name="Chen Y."/>
            <person name="Shah S."/>
            <person name="Dougan E. K."/>
            <person name="Thang M."/>
            <person name="Chan C."/>
        </authorList>
    </citation>
    <scope>NUCLEOTIDE SEQUENCE [LARGE SCALE GENOMIC DNA]</scope>
</reference>